<feature type="transmembrane region" description="Helical" evidence="2">
    <location>
        <begin position="433"/>
        <end position="454"/>
    </location>
</feature>
<evidence type="ECO:0000256" key="3">
    <source>
        <dbReference type="SAM" id="SignalP"/>
    </source>
</evidence>
<evidence type="ECO:0000256" key="1">
    <source>
        <dbReference type="SAM" id="MobiDB-lite"/>
    </source>
</evidence>
<feature type="region of interest" description="Disordered" evidence="1">
    <location>
        <begin position="465"/>
        <end position="494"/>
    </location>
</feature>
<reference evidence="4" key="1">
    <citation type="submission" date="2020-10" db="EMBL/GenBank/DDBJ databases">
        <title>Catharus ustulatus (Swainson's thrush) genome, bCatUst1, primary haplotype v2.</title>
        <authorList>
            <person name="Delmore K."/>
            <person name="Vafadar M."/>
            <person name="Formenti G."/>
            <person name="Chow W."/>
            <person name="Pelan S."/>
            <person name="Howe K."/>
            <person name="Rhie A."/>
            <person name="Mountcastle J."/>
            <person name="Haase B."/>
            <person name="Fedrigo O."/>
            <person name="Jarvis E.D."/>
        </authorList>
    </citation>
    <scope>NUCLEOTIDE SEQUENCE [LARGE SCALE GENOMIC DNA]</scope>
</reference>
<dbReference type="PANTHER" id="PTHR10058">
    <property type="entry name" value="MACROPHAGE COLONY STIMULATING FACTOR"/>
    <property type="match status" value="1"/>
</dbReference>
<keyword evidence="2" id="KW-0812">Transmembrane</keyword>
<dbReference type="GO" id="GO:0008083">
    <property type="term" value="F:growth factor activity"/>
    <property type="evidence" value="ECO:0007669"/>
    <property type="project" value="InterPro"/>
</dbReference>
<proteinExistence type="predicted"/>
<keyword evidence="5" id="KW-1185">Reference proteome</keyword>
<dbReference type="AlphaFoldDB" id="A0A8C3V8J8"/>
<evidence type="ECO:0008006" key="6">
    <source>
        <dbReference type="Google" id="ProtNLM"/>
    </source>
</evidence>
<keyword evidence="3" id="KW-0732">Signal</keyword>
<reference evidence="4" key="2">
    <citation type="submission" date="2025-08" db="UniProtKB">
        <authorList>
            <consortium name="Ensembl"/>
        </authorList>
    </citation>
    <scope>IDENTIFICATION</scope>
</reference>
<sequence length="494" mass="53097">MPRLGAKVCLLRCSLLSSLLLLLLRIHETEQNSYCQQIITERHLAELEELWDAHPVTAVTLGCVSLQNDSICYVKAAFPLMGKILERTEFKENSSNARKMQTVRRMYNHIDESVEPCIREEDEEERMLSQMCFKEFTTSPYEMLVLVKDFFQDIKRLLQNQETFEKDCSRVYRRACPGPKKAGSSPGVGTDPDCNCLSPALPSATQPSLSAASGRDTAPASTQVPSSLLHATLADLEAPSQPPSSTDGGSGTEEVPGAMVGDTALVLAPGMKQTAPASSAEALQDPTRTLSLALGDIPVLRGDGELVEWGTGQLPQDAGQQWGGSVLPNQLGGLGTTPPTASPSAGSAGGRARIRPAAAAEPVTQLRFSRMAPELRAPGSPGDGARAWGWGLSRLRGPEDGGGAGPSFDSGFVLGAEQRRKEPPAREGRQEPLIYITVASVVAVLLATGGLLFYKYKSRVLERPLEDGSCDPEEPERRALQGARECSELETQDL</sequence>
<feature type="signal peptide" evidence="3">
    <location>
        <begin position="1"/>
        <end position="31"/>
    </location>
</feature>
<feature type="compositionally biased region" description="Low complexity" evidence="1">
    <location>
        <begin position="336"/>
        <end position="346"/>
    </location>
</feature>
<feature type="region of interest" description="Disordered" evidence="1">
    <location>
        <begin position="237"/>
        <end position="257"/>
    </location>
</feature>
<feature type="chain" id="PRO_5033991600" description="Macrophage colony-stimulating factor 1" evidence="3">
    <location>
        <begin position="32"/>
        <end position="494"/>
    </location>
</feature>
<accession>A0A8C3V8J8</accession>
<dbReference type="InterPro" id="IPR008001">
    <property type="entry name" value="MCSF-1"/>
</dbReference>
<dbReference type="SUPFAM" id="SSF47266">
    <property type="entry name" value="4-helical cytokines"/>
    <property type="match status" value="1"/>
</dbReference>
<gene>
    <name evidence="4" type="primary">CSF1</name>
</gene>
<dbReference type="Pfam" id="PF05337">
    <property type="entry name" value="CSF-1"/>
    <property type="match status" value="1"/>
</dbReference>
<organism evidence="4 5">
    <name type="scientific">Catharus ustulatus</name>
    <name type="common">Russet-backed thrush</name>
    <name type="synonym">Hylocichla ustulatus</name>
    <dbReference type="NCBI Taxonomy" id="91951"/>
    <lineage>
        <taxon>Eukaryota</taxon>
        <taxon>Metazoa</taxon>
        <taxon>Chordata</taxon>
        <taxon>Craniata</taxon>
        <taxon>Vertebrata</taxon>
        <taxon>Euteleostomi</taxon>
        <taxon>Archelosauria</taxon>
        <taxon>Archosauria</taxon>
        <taxon>Dinosauria</taxon>
        <taxon>Saurischia</taxon>
        <taxon>Theropoda</taxon>
        <taxon>Coelurosauria</taxon>
        <taxon>Aves</taxon>
        <taxon>Neognathae</taxon>
        <taxon>Neoaves</taxon>
        <taxon>Telluraves</taxon>
        <taxon>Australaves</taxon>
        <taxon>Passeriformes</taxon>
        <taxon>Turdidae</taxon>
        <taxon>Catharus</taxon>
    </lineage>
</organism>
<dbReference type="PANTHER" id="PTHR10058:SF0">
    <property type="entry name" value="MACROPHAGE COLONY-STIMULATING FACTOR 1"/>
    <property type="match status" value="1"/>
</dbReference>
<dbReference type="GO" id="GO:0016020">
    <property type="term" value="C:membrane"/>
    <property type="evidence" value="ECO:0007669"/>
    <property type="project" value="InterPro"/>
</dbReference>
<dbReference type="GO" id="GO:0005615">
    <property type="term" value="C:extracellular space"/>
    <property type="evidence" value="ECO:0007669"/>
    <property type="project" value="TreeGrafter"/>
</dbReference>
<keyword evidence="2" id="KW-1133">Transmembrane helix</keyword>
<dbReference type="GO" id="GO:0030316">
    <property type="term" value="P:osteoclast differentiation"/>
    <property type="evidence" value="ECO:0007669"/>
    <property type="project" value="TreeGrafter"/>
</dbReference>
<evidence type="ECO:0000313" key="4">
    <source>
        <dbReference type="Ensembl" id="ENSCUSP00005026795.1"/>
    </source>
</evidence>
<dbReference type="Proteomes" id="UP000694563">
    <property type="component" value="Chromosome 25"/>
</dbReference>
<reference evidence="4" key="3">
    <citation type="submission" date="2025-09" db="UniProtKB">
        <authorList>
            <consortium name="Ensembl"/>
        </authorList>
    </citation>
    <scope>IDENTIFICATION</scope>
</reference>
<feature type="region of interest" description="Disordered" evidence="1">
    <location>
        <begin position="328"/>
        <end position="353"/>
    </location>
</feature>
<keyword evidence="2" id="KW-0472">Membrane</keyword>
<protein>
    <recommendedName>
        <fullName evidence="6">Macrophage colony-stimulating factor 1</fullName>
    </recommendedName>
</protein>
<dbReference type="Gene3D" id="1.20.1250.10">
    <property type="match status" value="1"/>
</dbReference>
<dbReference type="GO" id="GO:0005125">
    <property type="term" value="F:cytokine activity"/>
    <property type="evidence" value="ECO:0007669"/>
    <property type="project" value="InterPro"/>
</dbReference>
<evidence type="ECO:0000256" key="2">
    <source>
        <dbReference type="SAM" id="Phobius"/>
    </source>
</evidence>
<name>A0A8C3V8J8_CATUS</name>
<dbReference type="GO" id="GO:0045651">
    <property type="term" value="P:positive regulation of macrophage differentiation"/>
    <property type="evidence" value="ECO:0007669"/>
    <property type="project" value="TreeGrafter"/>
</dbReference>
<dbReference type="InterPro" id="IPR009079">
    <property type="entry name" value="4_helix_cytokine-like_core"/>
</dbReference>
<evidence type="ECO:0000313" key="5">
    <source>
        <dbReference type="Proteomes" id="UP000694563"/>
    </source>
</evidence>
<dbReference type="Ensembl" id="ENSCUST00005027733.1">
    <property type="protein sequence ID" value="ENSCUSP00005026795.1"/>
    <property type="gene ID" value="ENSCUSG00005016571.1"/>
</dbReference>